<dbReference type="AlphaFoldDB" id="A0A0K9F1X3"/>
<dbReference type="PANTHER" id="PTHR32089">
    <property type="entry name" value="METHYL-ACCEPTING CHEMOTAXIS PROTEIN MCPB"/>
    <property type="match status" value="1"/>
</dbReference>
<protein>
    <submittedName>
        <fullName evidence="10">Chemotaxis protein</fullName>
    </submittedName>
</protein>
<comment type="caution">
    <text evidence="10">The sequence shown here is derived from an EMBL/GenBank/DDBJ whole genome shotgun (WGS) entry which is preliminary data.</text>
</comment>
<comment type="subcellular location">
    <subcellularLocation>
        <location evidence="1">Cell membrane</location>
    </subcellularLocation>
</comment>
<dbReference type="PATRIC" id="fig|582475.4.peg.5115"/>
<feature type="domain" description="HAMP" evidence="9">
    <location>
        <begin position="206"/>
        <end position="259"/>
    </location>
</feature>
<keyword evidence="7" id="KW-0812">Transmembrane</keyword>
<evidence type="ECO:0000256" key="4">
    <source>
        <dbReference type="ARBA" id="ARBA00023224"/>
    </source>
</evidence>
<dbReference type="CDD" id="cd06225">
    <property type="entry name" value="HAMP"/>
    <property type="match status" value="1"/>
</dbReference>
<dbReference type="OrthoDB" id="2168386at2"/>
<reference evidence="11" key="1">
    <citation type="submission" date="2015-07" db="EMBL/GenBank/DDBJ databases">
        <authorList>
            <consortium name="Consortium for Microbial Forensics and Genomics (microFORGE)"/>
            <person name="Knight B.M."/>
            <person name="Roberts D.P."/>
            <person name="Lin D."/>
            <person name="Hari K."/>
            <person name="Fletcher J."/>
            <person name="Melcher U."/>
            <person name="Blagden T."/>
            <person name="Winegar R.A."/>
        </authorList>
    </citation>
    <scope>NUCLEOTIDE SEQUENCE [LARGE SCALE GENOMIC DNA]</scope>
    <source>
        <strain evidence="11">DSM 23493</strain>
    </source>
</reference>
<dbReference type="PROSITE" id="PS50885">
    <property type="entry name" value="HAMP"/>
    <property type="match status" value="1"/>
</dbReference>
<keyword evidence="4 6" id="KW-0807">Transducer</keyword>
<proteinExistence type="inferred from homology"/>
<dbReference type="PROSITE" id="PS50111">
    <property type="entry name" value="CHEMOTAXIS_TRANSDUC_2"/>
    <property type="match status" value="1"/>
</dbReference>
<dbReference type="Pfam" id="PF00672">
    <property type="entry name" value="HAMP"/>
    <property type="match status" value="1"/>
</dbReference>
<name>A0A0K9F1X3_9BACI</name>
<dbReference type="Proteomes" id="UP000037326">
    <property type="component" value="Unassembled WGS sequence"/>
</dbReference>
<evidence type="ECO:0000256" key="5">
    <source>
        <dbReference type="ARBA" id="ARBA00029447"/>
    </source>
</evidence>
<evidence type="ECO:0000256" key="2">
    <source>
        <dbReference type="ARBA" id="ARBA00022475"/>
    </source>
</evidence>
<gene>
    <name evidence="10" type="ORF">ACZ11_22530</name>
</gene>
<keyword evidence="3 7" id="KW-0472">Membrane</keyword>
<dbReference type="EMBL" id="LFXJ01000011">
    <property type="protein sequence ID" value="KMY28540.1"/>
    <property type="molecule type" value="Genomic_DNA"/>
</dbReference>
<evidence type="ECO:0000256" key="7">
    <source>
        <dbReference type="SAM" id="Phobius"/>
    </source>
</evidence>
<evidence type="ECO:0000256" key="3">
    <source>
        <dbReference type="ARBA" id="ARBA00023136"/>
    </source>
</evidence>
<evidence type="ECO:0000259" key="9">
    <source>
        <dbReference type="PROSITE" id="PS50885"/>
    </source>
</evidence>
<dbReference type="InterPro" id="IPR004089">
    <property type="entry name" value="MCPsignal_dom"/>
</dbReference>
<keyword evidence="2" id="KW-1003">Cell membrane</keyword>
<feature type="transmembrane region" description="Helical" evidence="7">
    <location>
        <begin position="12"/>
        <end position="34"/>
    </location>
</feature>
<feature type="domain" description="Methyl-accepting transducer" evidence="8">
    <location>
        <begin position="278"/>
        <end position="535"/>
    </location>
</feature>
<dbReference type="Gene3D" id="1.10.287.950">
    <property type="entry name" value="Methyl-accepting chemotaxis protein"/>
    <property type="match status" value="1"/>
</dbReference>
<dbReference type="GO" id="GO:0005886">
    <property type="term" value="C:plasma membrane"/>
    <property type="evidence" value="ECO:0007669"/>
    <property type="project" value="UniProtKB-SubCell"/>
</dbReference>
<dbReference type="CDD" id="cd11386">
    <property type="entry name" value="MCP_signal"/>
    <property type="match status" value="1"/>
</dbReference>
<sequence length="564" mass="61516">MKGIFQFKTLKARILSAFILLLVLVVCFTTYTYISNNKMEKQAESLVKEDLLVLTANKNLAMSMSVRLSAALSYVVSGEEKYIELFNEYRQIAEESVSIVEKYENTPERAALVEMARTWSNRVNTEVFDVYKKGNRNLALKNLTAMNNLVTEVLDGYEELADKRSDSITKVGDDVVSTSLNNKSVGLIVSIVLTIAGVLIAIVTARNISNPITIVTKRMSELADGNLQHELLPITHRDEIGQLMLSANEMNEKLKQTISSIHTVSETVAAGSEELAQSSNEVQSGTEQITVTMQELASGTETQASTAGDLAETMASFQRSIHETTQEGIELKVHSSHVQELTTTGKDLMIQSTQQMTTINEIVLDSVKKVEGLNVQSAEISKLVSVIDDISNQTNLLALNAAIEAARAGEHGKGFAVVADEVRKLAEQVQFSVTDISTIVNRIQGETSNVTTALQSGYEEVKRGTAQLNQTNETFDQISGAVEEMILNINTISGNLNKVAQNSESINVSVDEMASISQESAAGVEQTTATVEETAATMEEISRSANQLAGMAEELNIQLQQFKI</sequence>
<dbReference type="GO" id="GO:0007165">
    <property type="term" value="P:signal transduction"/>
    <property type="evidence" value="ECO:0007669"/>
    <property type="project" value="UniProtKB-KW"/>
</dbReference>
<accession>A0A0K9F1X3</accession>
<dbReference type="SMART" id="SM00283">
    <property type="entry name" value="MA"/>
    <property type="match status" value="1"/>
</dbReference>
<dbReference type="Pfam" id="PF00015">
    <property type="entry name" value="MCPsignal"/>
    <property type="match status" value="1"/>
</dbReference>
<evidence type="ECO:0000256" key="6">
    <source>
        <dbReference type="PROSITE-ProRule" id="PRU00284"/>
    </source>
</evidence>
<dbReference type="SMART" id="SM00304">
    <property type="entry name" value="HAMP"/>
    <property type="match status" value="1"/>
</dbReference>
<organism evidence="10 11">
    <name type="scientific">Lysinibacillus xylanilyticus</name>
    <dbReference type="NCBI Taxonomy" id="582475"/>
    <lineage>
        <taxon>Bacteria</taxon>
        <taxon>Bacillati</taxon>
        <taxon>Bacillota</taxon>
        <taxon>Bacilli</taxon>
        <taxon>Bacillales</taxon>
        <taxon>Bacillaceae</taxon>
        <taxon>Lysinibacillus</taxon>
    </lineage>
</organism>
<evidence type="ECO:0000256" key="1">
    <source>
        <dbReference type="ARBA" id="ARBA00004236"/>
    </source>
</evidence>
<feature type="transmembrane region" description="Helical" evidence="7">
    <location>
        <begin position="185"/>
        <end position="208"/>
    </location>
</feature>
<dbReference type="GeneID" id="96600988"/>
<evidence type="ECO:0000313" key="11">
    <source>
        <dbReference type="Proteomes" id="UP000037326"/>
    </source>
</evidence>
<evidence type="ECO:0000313" key="10">
    <source>
        <dbReference type="EMBL" id="KMY28540.1"/>
    </source>
</evidence>
<evidence type="ECO:0000259" key="8">
    <source>
        <dbReference type="PROSITE" id="PS50111"/>
    </source>
</evidence>
<dbReference type="SUPFAM" id="SSF58104">
    <property type="entry name" value="Methyl-accepting chemotaxis protein (MCP) signaling domain"/>
    <property type="match status" value="1"/>
</dbReference>
<keyword evidence="7" id="KW-1133">Transmembrane helix</keyword>
<comment type="similarity">
    <text evidence="5">Belongs to the methyl-accepting chemotaxis (MCP) protein family.</text>
</comment>
<dbReference type="RefSeq" id="WP_049668809.1">
    <property type="nucleotide sequence ID" value="NZ_LFXJ01000011.1"/>
</dbReference>
<dbReference type="PANTHER" id="PTHR32089:SF112">
    <property type="entry name" value="LYSOZYME-LIKE PROTEIN-RELATED"/>
    <property type="match status" value="1"/>
</dbReference>
<dbReference type="InterPro" id="IPR003660">
    <property type="entry name" value="HAMP_dom"/>
</dbReference>